<evidence type="ECO:0008006" key="3">
    <source>
        <dbReference type="Google" id="ProtNLM"/>
    </source>
</evidence>
<evidence type="ECO:0000313" key="1">
    <source>
        <dbReference type="EMBL" id="AHZ72407.1"/>
    </source>
</evidence>
<dbReference type="Proteomes" id="UP000026913">
    <property type="component" value="Chromosome"/>
</dbReference>
<accession>A0A024EHX9</accession>
<gene>
    <name evidence="1" type="ORF">OU5_5328</name>
</gene>
<dbReference type="KEGG" id="pman:OU5_5328"/>
<dbReference type="RefSeq" id="WP_010456667.1">
    <property type="nucleotide sequence ID" value="NZ_CP005960.1"/>
</dbReference>
<dbReference type="InterPro" id="IPR011049">
    <property type="entry name" value="Serralysin-like_metalloprot_C"/>
</dbReference>
<dbReference type="EMBL" id="CP005960">
    <property type="protein sequence ID" value="AHZ72407.1"/>
    <property type="molecule type" value="Genomic_DNA"/>
</dbReference>
<dbReference type="AlphaFoldDB" id="A0A024EHX9"/>
<dbReference type="OrthoDB" id="7029872at2"/>
<organism evidence="1 2">
    <name type="scientific">Pseudomonas mandelii JR-1</name>
    <dbReference type="NCBI Taxonomy" id="1147786"/>
    <lineage>
        <taxon>Bacteria</taxon>
        <taxon>Pseudomonadati</taxon>
        <taxon>Pseudomonadota</taxon>
        <taxon>Gammaproteobacteria</taxon>
        <taxon>Pseudomonadales</taxon>
        <taxon>Pseudomonadaceae</taxon>
        <taxon>Pseudomonas</taxon>
    </lineage>
</organism>
<dbReference type="HOGENOM" id="CLU_280169_0_0_6"/>
<reference evidence="1 2" key="1">
    <citation type="journal article" date="2012" name="J. Bacteriol.">
        <title>Genome sequence of cold-adapted Pseudomonas mandelii strain JR-1.</title>
        <authorList>
            <person name="Jang S.H."/>
            <person name="Kim J."/>
            <person name="Kim J."/>
            <person name="Hong S."/>
            <person name="Lee C."/>
        </authorList>
    </citation>
    <scope>NUCLEOTIDE SEQUENCE [LARGE SCALE GENOMIC DNA]</scope>
    <source>
        <strain evidence="1 2">JR-1</strain>
    </source>
</reference>
<name>A0A024EHX9_9PSED</name>
<proteinExistence type="predicted"/>
<evidence type="ECO:0000313" key="2">
    <source>
        <dbReference type="Proteomes" id="UP000026913"/>
    </source>
</evidence>
<protein>
    <recommendedName>
        <fullName evidence="3">Calcium-binding protein</fullName>
    </recommendedName>
</protein>
<sequence length="1199" mass="132579">MAMVFQTPDPDHYNAVEVTDIELQANEYSPTTIDFDKESIASAPQQTNANKSQLRVIDELFGPIKIGTHSITRCALDALGATSNGQGLNAQNTFFRHPKRSFINALQFDPLFIEARMRFTGTRDDYALPSLLFEMASQRPLTAPPLLRELPDPAADPEQYRHKLDKLLNAAQRLDIRHAHLSKTTPPWVNRVKSSSMVSMGTGLQAFGIYSGLRGLQDAIARKDHGEVVFNSLSTSAEVTSLAVEVAVTKQAKYMIEAGQKAYRDFAKTSFGVRLGRGAGLIASALTLPFDVMSAVKSFNSAAATTGKEATDHYVAAGLSVTSAAMTLILGAAALAGFSFIGPVGLTAGLLLVAGSQVYAAVRVVDDIDDYIELTTHERLHTGWFAFWGILPDDDIQTRHAIAKSTVEHSRLLQATARKLLEGKLKDSTEVIVNGKFKVELKPTQVPSFDWEAQQYLYKTIQKPHVIDSNDTIDARNGVTDDMPGAEFGTPGENKGAVWFMGGGDDTIVGVEKKPNRFYYGAGIKHLTGGEKGDEFIFEGAAELLKNGPKDPLPTLLKGGLGSDTLVVTGSYPEGNRQRFGYFIDLNEGRLSIITRDQTNEGRFNYRHTLLESIENVETLAGAQNKVIGTGGPNVIKSRGRDTIEAGAGDDKIYLLNNEGTAAGGPGKDHYAVAHKPGNVFITEDGVEESVIALDWRMDLIKSWKIDNHELVITSGFDLDDLKERDVYIKGVYKTANDRRQLQNRKLTFVTKDGFHLMPELPETIEAAGSLEIKTVITQQGKTQNPVILYNREYTIAHDKNTSYFVSRLNKHTILTVKQRSTNTLATLYLEYASHELTRVEAYFKVDLMRQRDFDRIMYKECGVTFHFDSQQLTINNLASSIWGGDQRITSRLTRPTNVLNQAVLLIMNDGVSYRVDPPSLPDSAFSNDQFEINGPMERTHQVPLPLAARDGAPVFCQPLDNEAHHLGNREKCVQLVAYPEQTTIEHLEGDGSTYLVHLSSEMTLGISTPGARANALLKSPSASTWEFDATSLAYTRIKRVDDCLLIGHTVIHLPHYDDPQDLIDQIRVITPDGVVYKVDLDFDEVYIDSLDGRYFKGDVLNEGALLAELRALEMEDLAVRNIALRDGTVGSLSYNLSDRRWILDTDTSRTVLYADLVPLHRCAHQLEHCYELMEFGTRSTPPVSAADLRILLDTCKLL</sequence>
<dbReference type="SUPFAM" id="SSF51120">
    <property type="entry name" value="beta-Roll"/>
    <property type="match status" value="2"/>
</dbReference>